<accession>A0A370H4I5</accession>
<sequence length="46" mass="5459">MSRFRERLTARWPSCQDYLARIAWPAIHFTVTNCEKSFLEDVEVKG</sequence>
<reference evidence="1 2" key="1">
    <citation type="submission" date="2018-07" db="EMBL/GenBank/DDBJ databases">
        <title>Genomic Encyclopedia of Type Strains, Phase IV (KMG-IV): sequencing the most valuable type-strain genomes for metagenomic binning, comparative biology and taxonomic classification.</title>
        <authorList>
            <person name="Goeker M."/>
        </authorList>
    </citation>
    <scope>NUCLEOTIDE SEQUENCE [LARGE SCALE GENOMIC DNA]</scope>
    <source>
        <strain evidence="1 2">DSM 44952</strain>
    </source>
</reference>
<dbReference type="EMBL" id="QQAZ01000006">
    <property type="protein sequence ID" value="RDI50152.1"/>
    <property type="molecule type" value="Genomic_DNA"/>
</dbReference>
<protein>
    <submittedName>
        <fullName evidence="1">Uncharacterized protein</fullName>
    </submittedName>
</protein>
<dbReference type="Proteomes" id="UP000255355">
    <property type="component" value="Unassembled WGS sequence"/>
</dbReference>
<proteinExistence type="predicted"/>
<comment type="caution">
    <text evidence="1">The sequence shown here is derived from an EMBL/GenBank/DDBJ whole genome shotgun (WGS) entry which is preliminary data.</text>
</comment>
<dbReference type="STRING" id="1210089.GCA_001613165_03953"/>
<dbReference type="AlphaFoldDB" id="A0A370H4I5"/>
<evidence type="ECO:0000313" key="2">
    <source>
        <dbReference type="Proteomes" id="UP000255355"/>
    </source>
</evidence>
<gene>
    <name evidence="1" type="ORF">DFR68_106591</name>
</gene>
<organism evidence="1 2">
    <name type="scientific">Nocardia mexicana</name>
    <dbReference type="NCBI Taxonomy" id="279262"/>
    <lineage>
        <taxon>Bacteria</taxon>
        <taxon>Bacillati</taxon>
        <taxon>Actinomycetota</taxon>
        <taxon>Actinomycetes</taxon>
        <taxon>Mycobacteriales</taxon>
        <taxon>Nocardiaceae</taxon>
        <taxon>Nocardia</taxon>
    </lineage>
</organism>
<evidence type="ECO:0000313" key="1">
    <source>
        <dbReference type="EMBL" id="RDI50152.1"/>
    </source>
</evidence>
<name>A0A370H4I5_9NOCA</name>
<keyword evidence="2" id="KW-1185">Reference proteome</keyword>